<dbReference type="EMBL" id="MLYV02000068">
    <property type="protein sequence ID" value="PSS37284.1"/>
    <property type="molecule type" value="Genomic_DNA"/>
</dbReference>
<dbReference type="Proteomes" id="UP000186601">
    <property type="component" value="Unassembled WGS sequence"/>
</dbReference>
<keyword evidence="2" id="KW-1185">Reference proteome</keyword>
<accession>A0A2R6S4R4</accession>
<evidence type="ECO:0000313" key="1">
    <source>
        <dbReference type="EMBL" id="PSS37284.1"/>
    </source>
</evidence>
<name>A0A2R6S4R4_9APHY</name>
<proteinExistence type="predicted"/>
<evidence type="ECO:0000313" key="2">
    <source>
        <dbReference type="Proteomes" id="UP000186601"/>
    </source>
</evidence>
<protein>
    <submittedName>
        <fullName evidence="1">Uncharacterized protein</fullName>
    </submittedName>
</protein>
<comment type="caution">
    <text evidence="1">The sequence shown here is derived from an EMBL/GenBank/DDBJ whole genome shotgun (WGS) entry which is preliminary data.</text>
</comment>
<organism evidence="1 2">
    <name type="scientific">Hermanssonia centrifuga</name>
    <dbReference type="NCBI Taxonomy" id="98765"/>
    <lineage>
        <taxon>Eukaryota</taxon>
        <taxon>Fungi</taxon>
        <taxon>Dikarya</taxon>
        <taxon>Basidiomycota</taxon>
        <taxon>Agaricomycotina</taxon>
        <taxon>Agaricomycetes</taxon>
        <taxon>Polyporales</taxon>
        <taxon>Meruliaceae</taxon>
        <taxon>Hermanssonia</taxon>
    </lineage>
</organism>
<reference evidence="1 2" key="1">
    <citation type="submission" date="2018-02" db="EMBL/GenBank/DDBJ databases">
        <title>Genome sequence of the basidiomycete white-rot fungus Phlebia centrifuga.</title>
        <authorList>
            <person name="Granchi Z."/>
            <person name="Peng M."/>
            <person name="de Vries R.P."/>
            <person name="Hilden K."/>
            <person name="Makela M.R."/>
            <person name="Grigoriev I."/>
            <person name="Riley R."/>
        </authorList>
    </citation>
    <scope>NUCLEOTIDE SEQUENCE [LARGE SCALE GENOMIC DNA]</scope>
    <source>
        <strain evidence="1 2">FBCC195</strain>
    </source>
</reference>
<sequence>MSHSSSSSSLQDLSNINLGIDWSGSSIWLSDPPRRLATSEKVVKHWMTRQLYRHSVNLARVEYVAYL</sequence>
<dbReference type="AlphaFoldDB" id="A0A2R6S4R4"/>
<gene>
    <name evidence="1" type="ORF">PHLCEN_2v877</name>
</gene>